<gene>
    <name evidence="2" type="ORF">EPJ84_07965</name>
</gene>
<proteinExistence type="predicted"/>
<dbReference type="Pfam" id="PF04230">
    <property type="entry name" value="PS_pyruv_trans"/>
    <property type="match status" value="1"/>
</dbReference>
<dbReference type="InterPro" id="IPR007345">
    <property type="entry name" value="Polysacch_pyruvyl_Trfase"/>
</dbReference>
<name>A0A5C8FGK1_9SPIR</name>
<feature type="domain" description="Polysaccharide pyruvyl transferase" evidence="1">
    <location>
        <begin position="16"/>
        <end position="201"/>
    </location>
</feature>
<accession>A0A5C8FGK1</accession>
<evidence type="ECO:0000313" key="2">
    <source>
        <dbReference type="EMBL" id="TXJ48923.1"/>
    </source>
</evidence>
<dbReference type="EMBL" id="SAYE01000015">
    <property type="protein sequence ID" value="TXJ48923.1"/>
    <property type="molecule type" value="Genomic_DNA"/>
</dbReference>
<protein>
    <recommendedName>
        <fullName evidence="1">Polysaccharide pyruvyl transferase domain-containing protein</fullName>
    </recommendedName>
</protein>
<evidence type="ECO:0000313" key="3">
    <source>
        <dbReference type="Proteomes" id="UP000322307"/>
    </source>
</evidence>
<dbReference type="AlphaFoldDB" id="A0A5C8FGK1"/>
<dbReference type="RefSeq" id="WP_147718304.1">
    <property type="nucleotide sequence ID" value="NZ_SAYE01000015.1"/>
</dbReference>
<comment type="caution">
    <text evidence="2">The sequence shown here is derived from an EMBL/GenBank/DDBJ whole genome shotgun (WGS) entry which is preliminary data.</text>
</comment>
<dbReference type="Proteomes" id="UP000322307">
    <property type="component" value="Unassembled WGS sequence"/>
</dbReference>
<sequence length="361" mass="43300">MLHYIHRVDINNVGDMFCGYYKYFYNDLKKYNLMIHDISSPDFNKIYKDDMVIFGGGGMIDASNFWNNNINTILDKSKNIIFWSLGHNKHYNQNINVKINFDKVNMLSIRDYKHESGFRYVPCASCMIPYLKMKEDIKREIGIINHKDYIIENNEYDIITNSQNIYEIIDFIRTSKVIITNSYHATYWATLMKRKVITMGYLHSNKFNYLKYPPKEYTGDIIKDINDSKIYELALNESIDLTLNYFNEIKNYFKETQNNLFNISYDLTEKYYNDFQAYETFNYYINGMYDDLNNKYKKITLILEKLINSIAWFIPIRKWRDNFRNKILNGQDRTGQDRTGQDRTGQDRTPVMFEYAYRKTA</sequence>
<evidence type="ECO:0000259" key="1">
    <source>
        <dbReference type="Pfam" id="PF04230"/>
    </source>
</evidence>
<reference evidence="2 3" key="1">
    <citation type="journal article" date="1992" name="Lakartidningen">
        <title>[Penicillin V and not amoxicillin is the first choice preparation in acute otitis].</title>
        <authorList>
            <person name="Kamme C."/>
            <person name="Lundgren K."/>
            <person name="Prellner K."/>
        </authorList>
    </citation>
    <scope>NUCLEOTIDE SEQUENCE [LARGE SCALE GENOMIC DNA]</scope>
    <source>
        <strain evidence="2 3">PC3939II</strain>
    </source>
</reference>
<organism evidence="2 3">
    <name type="scientific">Brachyspira aalborgi</name>
    <dbReference type="NCBI Taxonomy" id="29522"/>
    <lineage>
        <taxon>Bacteria</taxon>
        <taxon>Pseudomonadati</taxon>
        <taxon>Spirochaetota</taxon>
        <taxon>Spirochaetia</taxon>
        <taxon>Brachyspirales</taxon>
        <taxon>Brachyspiraceae</taxon>
        <taxon>Brachyspira</taxon>
    </lineage>
</organism>